<organism evidence="2 3">
    <name type="scientific">Suillus subaureus</name>
    <dbReference type="NCBI Taxonomy" id="48587"/>
    <lineage>
        <taxon>Eukaryota</taxon>
        <taxon>Fungi</taxon>
        <taxon>Dikarya</taxon>
        <taxon>Basidiomycota</taxon>
        <taxon>Agaricomycotina</taxon>
        <taxon>Agaricomycetes</taxon>
        <taxon>Agaricomycetidae</taxon>
        <taxon>Boletales</taxon>
        <taxon>Suillineae</taxon>
        <taxon>Suillaceae</taxon>
        <taxon>Suillus</taxon>
    </lineage>
</organism>
<dbReference type="Proteomes" id="UP000807769">
    <property type="component" value="Unassembled WGS sequence"/>
</dbReference>
<dbReference type="RefSeq" id="XP_041185667.1">
    <property type="nucleotide sequence ID" value="XM_041333769.1"/>
</dbReference>
<feature type="transmembrane region" description="Helical" evidence="1">
    <location>
        <begin position="34"/>
        <end position="53"/>
    </location>
</feature>
<evidence type="ECO:0000313" key="2">
    <source>
        <dbReference type="EMBL" id="KAG1798814.1"/>
    </source>
</evidence>
<gene>
    <name evidence="2" type="ORF">BJ212DRAFT_1305642</name>
</gene>
<accession>A0A9P7DMY5</accession>
<evidence type="ECO:0000313" key="3">
    <source>
        <dbReference type="Proteomes" id="UP000807769"/>
    </source>
</evidence>
<comment type="caution">
    <text evidence="2">The sequence shown here is derived from an EMBL/GenBank/DDBJ whole genome shotgun (WGS) entry which is preliminary data.</text>
</comment>
<keyword evidence="1" id="KW-1133">Transmembrane helix</keyword>
<keyword evidence="1" id="KW-0472">Membrane</keyword>
<keyword evidence="1" id="KW-0812">Transmembrane</keyword>
<feature type="transmembrane region" description="Helical" evidence="1">
    <location>
        <begin position="6"/>
        <end position="27"/>
    </location>
</feature>
<dbReference type="AlphaFoldDB" id="A0A9P7DMY5"/>
<keyword evidence="3" id="KW-1185">Reference proteome</keyword>
<proteinExistence type="predicted"/>
<sequence length="112" mass="12597">MPIIAGTVAQAVILVWCIIIALTMYLASKDYNSVTRLFIMILTWNLAFMISVIPTTQEIAKDIPPGPVHVLSFIFNLFLASFVFTIEGPAWFSCRFPMDMSKYTVRLMTSLA</sequence>
<dbReference type="GeneID" id="64627786"/>
<feature type="transmembrane region" description="Helical" evidence="1">
    <location>
        <begin position="73"/>
        <end position="92"/>
    </location>
</feature>
<reference evidence="2" key="1">
    <citation type="journal article" date="2020" name="New Phytol.">
        <title>Comparative genomics reveals dynamic genome evolution in host specialist ectomycorrhizal fungi.</title>
        <authorList>
            <person name="Lofgren L.A."/>
            <person name="Nguyen N.H."/>
            <person name="Vilgalys R."/>
            <person name="Ruytinx J."/>
            <person name="Liao H.L."/>
            <person name="Branco S."/>
            <person name="Kuo A."/>
            <person name="LaButti K."/>
            <person name="Lipzen A."/>
            <person name="Andreopoulos W."/>
            <person name="Pangilinan J."/>
            <person name="Riley R."/>
            <person name="Hundley H."/>
            <person name="Na H."/>
            <person name="Barry K."/>
            <person name="Grigoriev I.V."/>
            <person name="Stajich J.E."/>
            <person name="Kennedy P.G."/>
        </authorList>
    </citation>
    <scope>NUCLEOTIDE SEQUENCE</scope>
    <source>
        <strain evidence="2">MN1</strain>
    </source>
</reference>
<evidence type="ECO:0000256" key="1">
    <source>
        <dbReference type="SAM" id="Phobius"/>
    </source>
</evidence>
<protein>
    <submittedName>
        <fullName evidence="2">Uncharacterized protein</fullName>
    </submittedName>
</protein>
<dbReference type="OrthoDB" id="2638035at2759"/>
<name>A0A9P7DMY5_9AGAM</name>
<dbReference type="EMBL" id="JABBWG010000160">
    <property type="protein sequence ID" value="KAG1798814.1"/>
    <property type="molecule type" value="Genomic_DNA"/>
</dbReference>